<proteinExistence type="predicted"/>
<evidence type="ECO:0000256" key="1">
    <source>
        <dbReference type="SAM" id="SignalP"/>
    </source>
</evidence>
<dbReference type="RefSeq" id="WP_380021775.1">
    <property type="nucleotide sequence ID" value="NZ_JBHSHD010000010.1"/>
</dbReference>
<dbReference type="Gene3D" id="2.160.20.10">
    <property type="entry name" value="Single-stranded right-handed beta-helix, Pectin lyase-like"/>
    <property type="match status" value="1"/>
</dbReference>
<organism evidence="2 3">
    <name type="scientific">Dokdonella ginsengisoli</name>
    <dbReference type="NCBI Taxonomy" id="363846"/>
    <lineage>
        <taxon>Bacteria</taxon>
        <taxon>Pseudomonadati</taxon>
        <taxon>Pseudomonadota</taxon>
        <taxon>Gammaproteobacteria</taxon>
        <taxon>Lysobacterales</taxon>
        <taxon>Rhodanobacteraceae</taxon>
        <taxon>Dokdonella</taxon>
    </lineage>
</organism>
<accession>A0ABV9QVZ8</accession>
<keyword evidence="1" id="KW-0732">Signal</keyword>
<evidence type="ECO:0000313" key="3">
    <source>
        <dbReference type="Proteomes" id="UP001595886"/>
    </source>
</evidence>
<keyword evidence="3" id="KW-1185">Reference proteome</keyword>
<reference evidence="3" key="1">
    <citation type="journal article" date="2019" name="Int. J. Syst. Evol. Microbiol.">
        <title>The Global Catalogue of Microorganisms (GCM) 10K type strain sequencing project: providing services to taxonomists for standard genome sequencing and annotation.</title>
        <authorList>
            <consortium name="The Broad Institute Genomics Platform"/>
            <consortium name="The Broad Institute Genome Sequencing Center for Infectious Disease"/>
            <person name="Wu L."/>
            <person name="Ma J."/>
        </authorList>
    </citation>
    <scope>NUCLEOTIDE SEQUENCE [LARGE SCALE GENOMIC DNA]</scope>
    <source>
        <strain evidence="3">CCUG 30340</strain>
    </source>
</reference>
<comment type="caution">
    <text evidence="2">The sequence shown here is derived from an EMBL/GenBank/DDBJ whole genome shotgun (WGS) entry which is preliminary data.</text>
</comment>
<feature type="signal peptide" evidence="1">
    <location>
        <begin position="1"/>
        <end position="24"/>
    </location>
</feature>
<evidence type="ECO:0000313" key="2">
    <source>
        <dbReference type="EMBL" id="MFC4821498.1"/>
    </source>
</evidence>
<gene>
    <name evidence="2" type="ORF">ACFO6Q_14285</name>
</gene>
<sequence>MSPILRAALHCGLGALCAASPSRAAVFCADTPGQIADAMAVAKANGEDDEIRIVAGFYPLDDVLRLGNSETEAFALAFSGRWNADCSQPSAGGASTLSGQDERQILALSLGGGTDVAITDLAFVSGFAAFNRSGGVVDIAGGRDVTIERSQFYDNAMANGEPALSVQSAGAGSRLQVRNNLVFDNLGSHEIGVYLQANQGEAHVVGNTITANTNDAACPCSALNYGGSSAYTLANNLVWGNAGDDVFVNATDPIHRNNDIGRIGVGGNPLGSGSSGDLSVDPMFAADGMHLRPESPLVNAGFDEPAGGIGELDGGRGPRRVGAHVDIGAFETDVIFRDGFE</sequence>
<dbReference type="InterPro" id="IPR011050">
    <property type="entry name" value="Pectin_lyase_fold/virulence"/>
</dbReference>
<dbReference type="Proteomes" id="UP001595886">
    <property type="component" value="Unassembled WGS sequence"/>
</dbReference>
<name>A0ABV9QVZ8_9GAMM</name>
<dbReference type="SUPFAM" id="SSF51126">
    <property type="entry name" value="Pectin lyase-like"/>
    <property type="match status" value="1"/>
</dbReference>
<feature type="chain" id="PRO_5047028655" evidence="1">
    <location>
        <begin position="25"/>
        <end position="341"/>
    </location>
</feature>
<dbReference type="InterPro" id="IPR012334">
    <property type="entry name" value="Pectin_lyas_fold"/>
</dbReference>
<dbReference type="EMBL" id="JBHSHD010000010">
    <property type="protein sequence ID" value="MFC4821498.1"/>
    <property type="molecule type" value="Genomic_DNA"/>
</dbReference>
<protein>
    <submittedName>
        <fullName evidence="2">Right-handed parallel beta-helix repeat-containing protein</fullName>
    </submittedName>
</protein>